<evidence type="ECO:0000313" key="2">
    <source>
        <dbReference type="Proteomes" id="UP000824890"/>
    </source>
</evidence>
<name>A0ABQ7YA41_BRANA</name>
<reference evidence="1 2" key="1">
    <citation type="submission" date="2021-05" db="EMBL/GenBank/DDBJ databases">
        <title>Genome Assembly of Synthetic Allotetraploid Brassica napus Reveals Homoeologous Exchanges between Subgenomes.</title>
        <authorList>
            <person name="Davis J.T."/>
        </authorList>
    </citation>
    <scope>NUCLEOTIDE SEQUENCE [LARGE SCALE GENOMIC DNA]</scope>
    <source>
        <strain evidence="2">cv. Da-Ae</strain>
        <tissue evidence="1">Seedling</tissue>
    </source>
</reference>
<dbReference type="Proteomes" id="UP000824890">
    <property type="component" value="Unassembled WGS sequence"/>
</dbReference>
<dbReference type="EMBL" id="JAGKQM010000018">
    <property type="protein sequence ID" value="KAH0865073.1"/>
    <property type="molecule type" value="Genomic_DNA"/>
</dbReference>
<sequence>RTLLACKVQFTQNPNANRFQTIPMANSYTLLADLRAGRCSNTAEIVYESMMKLSVEKLHITCLQKVYGALEDSIAVGLPGIALLGIEHTRSFSKSGINVIIGRAFGKSLRCNFQGDNNPGYDIPGACMLITLLYGSCAGDDNNHEYDIPGAGPVSLKPLKNWSKILPPLGWLLLEIQKDQQPLTMSSMLNLCMVHYQKATQCLASKLRNGQDQS</sequence>
<protein>
    <submittedName>
        <fullName evidence="1">Uncharacterized protein</fullName>
    </submittedName>
</protein>
<evidence type="ECO:0000313" key="1">
    <source>
        <dbReference type="EMBL" id="KAH0865073.1"/>
    </source>
</evidence>
<accession>A0ABQ7YA41</accession>
<keyword evidence="2" id="KW-1185">Reference proteome</keyword>
<gene>
    <name evidence="1" type="ORF">HID58_082284</name>
</gene>
<comment type="caution">
    <text evidence="1">The sequence shown here is derived from an EMBL/GenBank/DDBJ whole genome shotgun (WGS) entry which is preliminary data.</text>
</comment>
<feature type="non-terminal residue" evidence="1">
    <location>
        <position position="1"/>
    </location>
</feature>
<organism evidence="1 2">
    <name type="scientific">Brassica napus</name>
    <name type="common">Rape</name>
    <dbReference type="NCBI Taxonomy" id="3708"/>
    <lineage>
        <taxon>Eukaryota</taxon>
        <taxon>Viridiplantae</taxon>
        <taxon>Streptophyta</taxon>
        <taxon>Embryophyta</taxon>
        <taxon>Tracheophyta</taxon>
        <taxon>Spermatophyta</taxon>
        <taxon>Magnoliopsida</taxon>
        <taxon>eudicotyledons</taxon>
        <taxon>Gunneridae</taxon>
        <taxon>Pentapetalae</taxon>
        <taxon>rosids</taxon>
        <taxon>malvids</taxon>
        <taxon>Brassicales</taxon>
        <taxon>Brassicaceae</taxon>
        <taxon>Brassiceae</taxon>
        <taxon>Brassica</taxon>
    </lineage>
</organism>
<proteinExistence type="predicted"/>